<name>A0A6B9LN13_9CAUD</name>
<gene>
    <name evidence="1" type="ORF">laban61_gp048</name>
</gene>
<keyword evidence="2" id="KW-1185">Reference proteome</keyword>
<evidence type="ECO:0000313" key="2">
    <source>
        <dbReference type="Proteomes" id="UP000465101"/>
    </source>
</evidence>
<protein>
    <submittedName>
        <fullName evidence="1">Uncharacterized protein</fullName>
    </submittedName>
</protein>
<dbReference type="Proteomes" id="UP000465101">
    <property type="component" value="Segment"/>
</dbReference>
<organism evidence="1 2">
    <name type="scientific">Flavobacterium phage vB_FspS_laban6-1</name>
    <dbReference type="NCBI Taxonomy" id="2686250"/>
    <lineage>
        <taxon>Viruses</taxon>
        <taxon>Duplodnaviria</taxon>
        <taxon>Heunggongvirae</taxon>
        <taxon>Uroviricota</taxon>
        <taxon>Caudoviricetes</taxon>
        <taxon>Duneviridae</taxon>
        <taxon>Labanvirus</taxon>
        <taxon>Labanvirus laban</taxon>
    </lineage>
</organism>
<dbReference type="EMBL" id="MN812211">
    <property type="protein sequence ID" value="QHB39019.1"/>
    <property type="molecule type" value="Genomic_DNA"/>
</dbReference>
<proteinExistence type="predicted"/>
<accession>A0A6B9LN13</accession>
<sequence>MENPKFQPDIVSENYIEKCTDKQKIELLEHDIKNLEDMIHHYSKKSVHSNQMKHLAFMNSLAERIKLKQSQIKKMKK</sequence>
<evidence type="ECO:0000313" key="1">
    <source>
        <dbReference type="EMBL" id="QHB39019.1"/>
    </source>
</evidence>
<reference evidence="1 2" key="1">
    <citation type="journal article" date="2020" name="Viruses">
        <title>Diversity and Host Interactions Among Virulent and Temperate Baltic Sea Flavobacterium Phages.</title>
        <authorList>
            <person name="Nilsson E."/>
            <person name="Bayfield O.W."/>
            <person name="Lundin D."/>
            <person name="Antson A.A."/>
            <person name="Holmfeldt K."/>
        </authorList>
    </citation>
    <scope>NUCLEOTIDE SEQUENCE [LARGE SCALE GENOMIC DNA]</scope>
</reference>